<evidence type="ECO:0000256" key="1">
    <source>
        <dbReference type="SAM" id="Phobius"/>
    </source>
</evidence>
<accession>F3KKT2</accession>
<sequence>MNFKRSATSMALALIAVSIISVASIQQDAFAQTTGMSVSATASQGSNTISVSGHTMSQITDITFTVISPSQNIVSVDQIKPDAKGNFSTEFKTNSMWKENGFYTIKVEQSPKGSALYKLSLRVEIINSMTTKTDVTQSTLGPTTYESKPMLRTGLSIGEANSMAGSNIISIVGTTDSANSITMKVIAPNGNVVVVDQFVPILNEQGHFFKDIKTGGPLWKQDGQYQIVAQQGEDPRYKHSIEVGIKDGVVIPEFGTIAVMILAVAIISIIAVSAKSRLSIMPRY</sequence>
<keyword evidence="1" id="KW-0812">Transmembrane</keyword>
<evidence type="ECO:0000313" key="2">
    <source>
        <dbReference type="EMBL" id="EGG42091.1"/>
    </source>
</evidence>
<dbReference type="STRING" id="886738.Nlim_1106"/>
<dbReference type="NCBIfam" id="TIGR04296">
    <property type="entry name" value="PEFG-CTERM"/>
    <property type="match status" value="1"/>
</dbReference>
<reference evidence="2" key="1">
    <citation type="journal article" date="2011" name="PLoS ONE">
        <title>Genome of a low-salinity ammonia-oxidizing archaeon determined by single-cell and metagenomic analysis.</title>
        <authorList>
            <person name="Blainey P.C."/>
            <person name="Mosier A.C."/>
            <person name="Potanina A."/>
            <person name="Francis C.A."/>
            <person name="Quake S.R."/>
        </authorList>
    </citation>
    <scope>NUCLEOTIDE SEQUENCE [LARGE SCALE GENOMIC DNA]</scope>
    <source>
        <strain evidence="2">SFB1</strain>
    </source>
</reference>
<evidence type="ECO:0008006" key="3">
    <source>
        <dbReference type="Google" id="ProtNLM"/>
    </source>
</evidence>
<keyword evidence="1" id="KW-0472">Membrane</keyword>
<dbReference type="EMBL" id="AEGP01000040">
    <property type="protein sequence ID" value="EGG42091.1"/>
    <property type="molecule type" value="Genomic_DNA"/>
</dbReference>
<dbReference type="InterPro" id="IPR027560">
    <property type="entry name" value="PEFG-CTERM"/>
</dbReference>
<dbReference type="Proteomes" id="UP000004348">
    <property type="component" value="Chromosome"/>
</dbReference>
<proteinExistence type="predicted"/>
<organism evidence="2">
    <name type="scientific">Candidatus Nitrosarchaeum limnium SFB1</name>
    <dbReference type="NCBI Taxonomy" id="886738"/>
    <lineage>
        <taxon>Archaea</taxon>
        <taxon>Nitrososphaerota</taxon>
        <taxon>Nitrososphaeria</taxon>
        <taxon>Nitrosopumilales</taxon>
        <taxon>Nitrosopumilaceae</taxon>
        <taxon>Nitrosarchaeum</taxon>
    </lineage>
</organism>
<comment type="caution">
    <text evidence="2">The sequence shown here is derived from an EMBL/GenBank/DDBJ whole genome shotgun (WGS) entry which is preliminary data.</text>
</comment>
<keyword evidence="1" id="KW-1133">Transmembrane helix</keyword>
<name>F3KKT2_9ARCH</name>
<dbReference type="HOGENOM" id="CLU_1040525_0_0_2"/>
<protein>
    <recommendedName>
        <fullName evidence="3">PEFG-CTERM sorting domain-containing protein</fullName>
    </recommendedName>
</protein>
<feature type="transmembrane region" description="Helical" evidence="1">
    <location>
        <begin position="254"/>
        <end position="274"/>
    </location>
</feature>
<gene>
    <name evidence="2" type="ORF">Nlim_1106</name>
</gene>
<dbReference type="AlphaFoldDB" id="F3KKT2"/>
<dbReference type="PATRIC" id="fig|886738.10.peg.1216"/>